<organism evidence="1 2">
    <name type="scientific">Phytophthora oleae</name>
    <dbReference type="NCBI Taxonomy" id="2107226"/>
    <lineage>
        <taxon>Eukaryota</taxon>
        <taxon>Sar</taxon>
        <taxon>Stramenopiles</taxon>
        <taxon>Oomycota</taxon>
        <taxon>Peronosporomycetes</taxon>
        <taxon>Peronosporales</taxon>
        <taxon>Peronosporaceae</taxon>
        <taxon>Phytophthora</taxon>
    </lineage>
</organism>
<gene>
    <name evidence="1" type="ORF">V7S43_009829</name>
</gene>
<evidence type="ECO:0000313" key="2">
    <source>
        <dbReference type="Proteomes" id="UP001632037"/>
    </source>
</evidence>
<protein>
    <submittedName>
        <fullName evidence="1">Uncharacterized protein</fullName>
    </submittedName>
</protein>
<evidence type="ECO:0000313" key="1">
    <source>
        <dbReference type="EMBL" id="KAL3665201.1"/>
    </source>
</evidence>
<name>A0ABD3FHM3_9STRA</name>
<keyword evidence="2" id="KW-1185">Reference proteome</keyword>
<dbReference type="Proteomes" id="UP001632037">
    <property type="component" value="Unassembled WGS sequence"/>
</dbReference>
<reference evidence="1 2" key="1">
    <citation type="submission" date="2024-09" db="EMBL/GenBank/DDBJ databases">
        <title>Genome sequencing and assembly of Phytophthora oleae, isolate VK10A, causative agent of rot of olive drupes.</title>
        <authorList>
            <person name="Conti Taguali S."/>
            <person name="Riolo M."/>
            <person name="La Spada F."/>
            <person name="Cacciola S.O."/>
            <person name="Dionisio G."/>
        </authorList>
    </citation>
    <scope>NUCLEOTIDE SEQUENCE [LARGE SCALE GENOMIC DNA]</scope>
    <source>
        <strain evidence="1 2">VK10A</strain>
    </source>
</reference>
<dbReference type="EMBL" id="JBIMZQ010000021">
    <property type="protein sequence ID" value="KAL3665201.1"/>
    <property type="molecule type" value="Genomic_DNA"/>
</dbReference>
<sequence>MTSSYFYLCPGSFDLVGFAYGKTEGPATRGGKTKIKLVQSGRWMEEPVQSIELTQDALSPRAVSDEEAFDVVGTFVGSAICTSRVWPGGARVCDYGLVVGYKWDATEEQGWLA</sequence>
<comment type="caution">
    <text evidence="1">The sequence shown here is derived from an EMBL/GenBank/DDBJ whole genome shotgun (WGS) entry which is preliminary data.</text>
</comment>
<proteinExistence type="predicted"/>
<accession>A0ABD3FHM3</accession>
<dbReference type="AlphaFoldDB" id="A0ABD3FHM3"/>